<evidence type="ECO:0000256" key="5">
    <source>
        <dbReference type="ARBA" id="ARBA00022692"/>
    </source>
</evidence>
<feature type="transmembrane region" description="Helical" evidence="8">
    <location>
        <begin position="277"/>
        <end position="295"/>
    </location>
</feature>
<dbReference type="InterPro" id="IPR001958">
    <property type="entry name" value="Tet-R_TetA/multi-R_MdtG-like"/>
</dbReference>
<feature type="domain" description="Major facilitator superfamily (MFS) profile" evidence="9">
    <location>
        <begin position="1"/>
        <end position="394"/>
    </location>
</feature>
<dbReference type="OrthoDB" id="9764259at2"/>
<name>A0A1X9NEP4_9GAMM</name>
<evidence type="ECO:0000256" key="6">
    <source>
        <dbReference type="ARBA" id="ARBA00022989"/>
    </source>
</evidence>
<dbReference type="InterPro" id="IPR005829">
    <property type="entry name" value="Sugar_transporter_CS"/>
</dbReference>
<dbReference type="GO" id="GO:0016020">
    <property type="term" value="C:membrane"/>
    <property type="evidence" value="ECO:0007669"/>
    <property type="project" value="UniProtKB-SubCell"/>
</dbReference>
<dbReference type="PROSITE" id="PS00216">
    <property type="entry name" value="SUGAR_TRANSPORT_1"/>
    <property type="match status" value="1"/>
</dbReference>
<comment type="subcellular location">
    <subcellularLocation>
        <location evidence="2">Membrane</location>
        <topology evidence="2">Multi-pass membrane protein</topology>
    </subcellularLocation>
</comment>
<evidence type="ECO:0000313" key="11">
    <source>
        <dbReference type="Proteomes" id="UP000193450"/>
    </source>
</evidence>
<dbReference type="PROSITE" id="PS50850">
    <property type="entry name" value="MFS"/>
    <property type="match status" value="1"/>
</dbReference>
<evidence type="ECO:0000313" key="10">
    <source>
        <dbReference type="EMBL" id="ARN76016.1"/>
    </source>
</evidence>
<dbReference type="AlphaFoldDB" id="A0A1X9NEP4"/>
<dbReference type="STRING" id="716816.BST96_19105"/>
<keyword evidence="5 8" id="KW-0812">Transmembrane</keyword>
<dbReference type="PANTHER" id="PTHR23504">
    <property type="entry name" value="MAJOR FACILITATOR SUPERFAMILY DOMAIN-CONTAINING PROTEIN 10"/>
    <property type="match status" value="1"/>
</dbReference>
<comment type="similarity">
    <text evidence="3">Belongs to the major facilitator superfamily. TCR/Tet family.</text>
</comment>
<dbReference type="PRINTS" id="PR01035">
    <property type="entry name" value="TCRTETA"/>
</dbReference>
<dbReference type="SUPFAM" id="SSF103473">
    <property type="entry name" value="MFS general substrate transporter"/>
    <property type="match status" value="1"/>
</dbReference>
<evidence type="ECO:0000256" key="7">
    <source>
        <dbReference type="ARBA" id="ARBA00023136"/>
    </source>
</evidence>
<feature type="transmembrane region" description="Helical" evidence="8">
    <location>
        <begin position="307"/>
        <end position="328"/>
    </location>
</feature>
<evidence type="ECO:0000259" key="9">
    <source>
        <dbReference type="PROSITE" id="PS50850"/>
    </source>
</evidence>
<keyword evidence="11" id="KW-1185">Reference proteome</keyword>
<keyword evidence="6 8" id="KW-1133">Transmembrane helix</keyword>
<gene>
    <name evidence="10" type="ORF">BST96_19105</name>
</gene>
<evidence type="ECO:0000256" key="2">
    <source>
        <dbReference type="ARBA" id="ARBA00004141"/>
    </source>
</evidence>
<dbReference type="EMBL" id="CP019343">
    <property type="protein sequence ID" value="ARN76016.1"/>
    <property type="molecule type" value="Genomic_DNA"/>
</dbReference>
<dbReference type="GO" id="GO:0022857">
    <property type="term" value="F:transmembrane transporter activity"/>
    <property type="evidence" value="ECO:0007669"/>
    <property type="project" value="InterPro"/>
</dbReference>
<reference evidence="10 11" key="1">
    <citation type="submission" date="2016-11" db="EMBL/GenBank/DDBJ databases">
        <title>Trade-off between light-utilization and light-protection in marine flavobacteria.</title>
        <authorList>
            <person name="Kumagai Y."/>
        </authorList>
    </citation>
    <scope>NUCLEOTIDE SEQUENCE [LARGE SCALE GENOMIC DNA]</scope>
    <source>
        <strain evidence="10 11">NBRC 107125</strain>
    </source>
</reference>
<dbReference type="PANTHER" id="PTHR23504:SF15">
    <property type="entry name" value="MAJOR FACILITATOR SUPERFAMILY (MFS) PROFILE DOMAIN-CONTAINING PROTEIN"/>
    <property type="match status" value="1"/>
</dbReference>
<feature type="transmembrane region" description="Helical" evidence="8">
    <location>
        <begin position="127"/>
        <end position="145"/>
    </location>
</feature>
<accession>A0A1X9NEP4</accession>
<keyword evidence="4" id="KW-0813">Transport</keyword>
<comment type="function">
    <text evidence="1">Resistance to tetracycline by an active tetracycline efflux. This is an energy-dependent process that decreases the accumulation of the antibiotic in whole cells. This protein functions as a metal-tetracycline/H(+) antiporter.</text>
</comment>
<feature type="transmembrane region" description="Helical" evidence="8">
    <location>
        <begin position="214"/>
        <end position="236"/>
    </location>
</feature>
<feature type="transmembrane region" description="Helical" evidence="8">
    <location>
        <begin position="35"/>
        <end position="54"/>
    </location>
</feature>
<protein>
    <recommendedName>
        <fullName evidence="9">Major facilitator superfamily (MFS) profile domain-containing protein</fullName>
    </recommendedName>
</protein>
<dbReference type="KEGG" id="osg:BST96_19105"/>
<dbReference type="Pfam" id="PF07690">
    <property type="entry name" value="MFS_1"/>
    <property type="match status" value="1"/>
</dbReference>
<evidence type="ECO:0000256" key="3">
    <source>
        <dbReference type="ARBA" id="ARBA00007520"/>
    </source>
</evidence>
<dbReference type="RefSeq" id="WP_085760219.1">
    <property type="nucleotide sequence ID" value="NZ_CP019343.1"/>
</dbReference>
<feature type="transmembrane region" description="Helical" evidence="8">
    <location>
        <begin position="340"/>
        <end position="364"/>
    </location>
</feature>
<dbReference type="InterPro" id="IPR036259">
    <property type="entry name" value="MFS_trans_sf"/>
</dbReference>
<feature type="transmembrane region" description="Helical" evidence="8">
    <location>
        <begin position="95"/>
        <end position="115"/>
    </location>
</feature>
<evidence type="ECO:0000256" key="4">
    <source>
        <dbReference type="ARBA" id="ARBA00022448"/>
    </source>
</evidence>
<evidence type="ECO:0000256" key="1">
    <source>
        <dbReference type="ARBA" id="ARBA00003279"/>
    </source>
</evidence>
<dbReference type="InterPro" id="IPR011701">
    <property type="entry name" value="MFS"/>
</dbReference>
<feature type="transmembrane region" description="Helical" evidence="8">
    <location>
        <begin position="370"/>
        <end position="388"/>
    </location>
</feature>
<feature type="transmembrane region" description="Helical" evidence="8">
    <location>
        <begin position="66"/>
        <end position="89"/>
    </location>
</feature>
<feature type="transmembrane region" description="Helical" evidence="8">
    <location>
        <begin position="248"/>
        <end position="268"/>
    </location>
</feature>
<sequence length="397" mass="41812">MRTLFLVALLDSAGFGIIIPVFLFYALQLGASPDIATMFFAIYPVAIVFSSPYLGLLSDRYGRKPVLVLSMFGAALGYIVLGLASSLWLLALARLIQGAMAGNMAVAQAYIADVTNEEQRAQSMGKIGAATGLGFVIGPAVGAWLAGDSFDNSSLELAAYTSAALSLIACISMAIFLPESLDKAHRQQSRSKPLSINPFAGVPSALAKPLMLPLFICAVLFNIAGAFGEVVLPLFLKDTEVIEGPQGLMWVFLLSGLTLSIVQAKLIAPVSKRFGEYLMFIAGAGIYGLAFLVMVYTASQASLPGSVFAWCLAGVGMAFFFTGLQTVVSKRAEPHERGSVMGAFSAFGLMGRVVGPLLAGSIYASLGINMPFYLGAISLFLVVLLALATKKKSVVVN</sequence>
<feature type="transmembrane region" description="Helical" evidence="8">
    <location>
        <begin position="7"/>
        <end position="29"/>
    </location>
</feature>
<organism evidence="10 11">
    <name type="scientific">Oceanicoccus sagamiensis</name>
    <dbReference type="NCBI Taxonomy" id="716816"/>
    <lineage>
        <taxon>Bacteria</taxon>
        <taxon>Pseudomonadati</taxon>
        <taxon>Pseudomonadota</taxon>
        <taxon>Gammaproteobacteria</taxon>
        <taxon>Cellvibrionales</taxon>
        <taxon>Spongiibacteraceae</taxon>
        <taxon>Oceanicoccus</taxon>
    </lineage>
</organism>
<feature type="transmembrane region" description="Helical" evidence="8">
    <location>
        <begin position="157"/>
        <end position="177"/>
    </location>
</feature>
<dbReference type="Proteomes" id="UP000193450">
    <property type="component" value="Chromosome"/>
</dbReference>
<evidence type="ECO:0000256" key="8">
    <source>
        <dbReference type="SAM" id="Phobius"/>
    </source>
</evidence>
<proteinExistence type="inferred from homology"/>
<keyword evidence="7 8" id="KW-0472">Membrane</keyword>
<dbReference type="InterPro" id="IPR020846">
    <property type="entry name" value="MFS_dom"/>
</dbReference>
<dbReference type="Gene3D" id="1.20.1250.20">
    <property type="entry name" value="MFS general substrate transporter like domains"/>
    <property type="match status" value="1"/>
</dbReference>